<dbReference type="SUPFAM" id="SSF46689">
    <property type="entry name" value="Homeodomain-like"/>
    <property type="match status" value="2"/>
</dbReference>
<dbReference type="Proteomes" id="UP000701853">
    <property type="component" value="Chromosome 12"/>
</dbReference>
<dbReference type="SMART" id="SM00717">
    <property type="entry name" value="SANT"/>
    <property type="match status" value="1"/>
</dbReference>
<dbReference type="CDD" id="cd00167">
    <property type="entry name" value="SANT"/>
    <property type="match status" value="1"/>
</dbReference>
<accession>A0A8J6CQ55</accession>
<keyword evidence="3" id="KW-0805">Transcription regulation</keyword>
<feature type="domain" description="SWIRM" evidence="9">
    <location>
        <begin position="24"/>
        <end position="121"/>
    </location>
</feature>
<keyword evidence="2" id="KW-0156">Chromatin regulator</keyword>
<comment type="caution">
    <text evidence="11">The sequence shown here is derived from an EMBL/GenBank/DDBJ whole genome shotgun (WGS) entry which is preliminary data.</text>
</comment>
<sequence>MENKPRHDPNPDSNRPEEPELDLYTIPSYSSWFAWNDIHEKERQALKEFFEGSSISRTPKIYKEYRDFIINKYREDPSRRLTFTEIRKSLIGDVTLLHKVFRFLETWGLINFLAPPPPHEGSENDDRVRVENGAPNGVRVVATPNSLRPLSAPVVKGKNSGDGVEESGVKLPPLASYSDVFGDLKRLHCGSCGDNCDSGYYEYKKDNFIVCDKCFKNGNYGEDKSMDDFELKDCREKSAANGTVWTEAETLLLLDSVLKHGDDWDLVAQNVQTKSKLDCITKLIELPFGESLIDSAKGRGNSSGTSMSMNGIKPVVVPSSEDQENIINEDQGYDGANENENNGDSENQEPPLKKKRTASPSDADSSIMKQVARISTMVGPQITASAAEAAVAMLSDEMSCPREIFYGDHIDLTNGSLSPSIYQQERAHNTEESEIKERSNPSVGVLPVLIIIIICKKIDSLAESQETHPKKSDIPLPLRIRAAVATGLGAAAAHAKLLAVQEEKEIEHLVATIIEAQLKKLNSKIKHCEDAELLMEKEYAAIEGLKEYILGERINILRTTYNTGTSKLLEHSSVQSQTSNLS</sequence>
<gene>
    <name evidence="11" type="ORF">CXB51_032688</name>
</gene>
<dbReference type="PANTHER" id="PTHR12802:SF140">
    <property type="entry name" value="SWI_SNF COMPLEX SUBUNIT SWI3A"/>
    <property type="match status" value="1"/>
</dbReference>
<name>A0A8J6CQ55_9ROSI</name>
<dbReference type="GO" id="GO:0005634">
    <property type="term" value="C:nucleus"/>
    <property type="evidence" value="ECO:0007669"/>
    <property type="project" value="UniProtKB-ARBA"/>
</dbReference>
<dbReference type="Pfam" id="PF00249">
    <property type="entry name" value="Myb_DNA-binding"/>
    <property type="match status" value="1"/>
</dbReference>
<keyword evidence="6" id="KW-0539">Nucleus</keyword>
<feature type="compositionally biased region" description="Basic and acidic residues" evidence="7">
    <location>
        <begin position="1"/>
        <end position="18"/>
    </location>
</feature>
<evidence type="ECO:0000259" key="9">
    <source>
        <dbReference type="PROSITE" id="PS50934"/>
    </source>
</evidence>
<evidence type="ECO:0000313" key="11">
    <source>
        <dbReference type="EMBL" id="KAG8475883.1"/>
    </source>
</evidence>
<dbReference type="InterPro" id="IPR017884">
    <property type="entry name" value="SANT_dom"/>
</dbReference>
<dbReference type="PROSITE" id="PS50090">
    <property type="entry name" value="MYB_LIKE"/>
    <property type="match status" value="1"/>
</dbReference>
<keyword evidence="4" id="KW-0238">DNA-binding</keyword>
<evidence type="ECO:0008006" key="13">
    <source>
        <dbReference type="Google" id="ProtNLM"/>
    </source>
</evidence>
<evidence type="ECO:0000256" key="3">
    <source>
        <dbReference type="ARBA" id="ARBA00023015"/>
    </source>
</evidence>
<feature type="domain" description="SANT" evidence="10">
    <location>
        <begin position="243"/>
        <end position="291"/>
    </location>
</feature>
<organism evidence="11 12">
    <name type="scientific">Gossypium anomalum</name>
    <dbReference type="NCBI Taxonomy" id="47600"/>
    <lineage>
        <taxon>Eukaryota</taxon>
        <taxon>Viridiplantae</taxon>
        <taxon>Streptophyta</taxon>
        <taxon>Embryophyta</taxon>
        <taxon>Tracheophyta</taxon>
        <taxon>Spermatophyta</taxon>
        <taxon>Magnoliopsida</taxon>
        <taxon>eudicotyledons</taxon>
        <taxon>Gunneridae</taxon>
        <taxon>Pentapetalae</taxon>
        <taxon>rosids</taxon>
        <taxon>malvids</taxon>
        <taxon>Malvales</taxon>
        <taxon>Malvaceae</taxon>
        <taxon>Malvoideae</taxon>
        <taxon>Gossypium</taxon>
    </lineage>
</organism>
<dbReference type="Pfam" id="PF04433">
    <property type="entry name" value="SWIRM"/>
    <property type="match status" value="1"/>
</dbReference>
<dbReference type="InterPro" id="IPR007526">
    <property type="entry name" value="SWIRM"/>
</dbReference>
<keyword evidence="1" id="KW-0217">Developmental protein</keyword>
<dbReference type="Gene3D" id="1.10.10.10">
    <property type="entry name" value="Winged helix-like DNA-binding domain superfamily/Winged helix DNA-binding domain"/>
    <property type="match status" value="1"/>
</dbReference>
<dbReference type="GO" id="GO:0003677">
    <property type="term" value="F:DNA binding"/>
    <property type="evidence" value="ECO:0007669"/>
    <property type="project" value="UniProtKB-KW"/>
</dbReference>
<dbReference type="OrthoDB" id="118550at2759"/>
<dbReference type="GO" id="GO:0006325">
    <property type="term" value="P:chromatin organization"/>
    <property type="evidence" value="ECO:0007669"/>
    <property type="project" value="UniProtKB-KW"/>
</dbReference>
<evidence type="ECO:0000256" key="7">
    <source>
        <dbReference type="SAM" id="MobiDB-lite"/>
    </source>
</evidence>
<dbReference type="AlphaFoldDB" id="A0A8J6CQ55"/>
<proteinExistence type="predicted"/>
<reference evidence="11 12" key="1">
    <citation type="journal article" date="2021" name="bioRxiv">
        <title>The Gossypium anomalum genome as a resource for cotton improvement and evolutionary analysis of hybrid incompatibility.</title>
        <authorList>
            <person name="Grover C.E."/>
            <person name="Yuan D."/>
            <person name="Arick M.A."/>
            <person name="Miller E.R."/>
            <person name="Hu G."/>
            <person name="Peterson D.G."/>
            <person name="Wendel J.F."/>
            <person name="Udall J.A."/>
        </authorList>
    </citation>
    <scope>NUCLEOTIDE SEQUENCE [LARGE SCALE GENOMIC DNA]</scope>
    <source>
        <strain evidence="11">JFW-Udall</strain>
        <tissue evidence="11">Leaf</tissue>
    </source>
</reference>
<evidence type="ECO:0000256" key="5">
    <source>
        <dbReference type="ARBA" id="ARBA00023163"/>
    </source>
</evidence>
<dbReference type="EMBL" id="JAHUZN010000012">
    <property type="protein sequence ID" value="KAG8475883.1"/>
    <property type="molecule type" value="Genomic_DNA"/>
</dbReference>
<keyword evidence="12" id="KW-1185">Reference proteome</keyword>
<dbReference type="Gene3D" id="1.10.10.60">
    <property type="entry name" value="Homeodomain-like"/>
    <property type="match status" value="1"/>
</dbReference>
<dbReference type="InterPro" id="IPR009057">
    <property type="entry name" value="Homeodomain-like_sf"/>
</dbReference>
<evidence type="ECO:0000256" key="4">
    <source>
        <dbReference type="ARBA" id="ARBA00023125"/>
    </source>
</evidence>
<dbReference type="PANTHER" id="PTHR12802">
    <property type="entry name" value="SWI/SNF COMPLEX-RELATED"/>
    <property type="match status" value="1"/>
</dbReference>
<feature type="region of interest" description="Disordered" evidence="7">
    <location>
        <begin position="1"/>
        <end position="20"/>
    </location>
</feature>
<dbReference type="PROSITE" id="PS51293">
    <property type="entry name" value="SANT"/>
    <property type="match status" value="1"/>
</dbReference>
<dbReference type="InterPro" id="IPR032451">
    <property type="entry name" value="SMARCC_C"/>
</dbReference>
<protein>
    <recommendedName>
        <fullName evidence="13">SWI/SNF complex subunit SWI3A</fullName>
    </recommendedName>
</protein>
<evidence type="ECO:0000256" key="6">
    <source>
        <dbReference type="ARBA" id="ARBA00023242"/>
    </source>
</evidence>
<evidence type="ECO:0000256" key="1">
    <source>
        <dbReference type="ARBA" id="ARBA00022473"/>
    </source>
</evidence>
<dbReference type="InterPro" id="IPR036388">
    <property type="entry name" value="WH-like_DNA-bd_sf"/>
</dbReference>
<dbReference type="PROSITE" id="PS50934">
    <property type="entry name" value="SWIRM"/>
    <property type="match status" value="1"/>
</dbReference>
<evidence type="ECO:0000313" key="12">
    <source>
        <dbReference type="Proteomes" id="UP000701853"/>
    </source>
</evidence>
<feature type="domain" description="Myb-like" evidence="8">
    <location>
        <begin position="237"/>
        <end position="279"/>
    </location>
</feature>
<evidence type="ECO:0000259" key="10">
    <source>
        <dbReference type="PROSITE" id="PS51293"/>
    </source>
</evidence>
<dbReference type="InterPro" id="IPR001005">
    <property type="entry name" value="SANT/Myb"/>
</dbReference>
<evidence type="ECO:0000256" key="2">
    <source>
        <dbReference type="ARBA" id="ARBA00022853"/>
    </source>
</evidence>
<feature type="region of interest" description="Disordered" evidence="7">
    <location>
        <begin position="297"/>
        <end position="366"/>
    </location>
</feature>
<dbReference type="FunFam" id="1.10.10.10:FF:000020">
    <property type="entry name" value="SWI/SNF complex subunit SMARCC2 isoform c"/>
    <property type="match status" value="1"/>
</dbReference>
<dbReference type="Pfam" id="PF16495">
    <property type="entry name" value="SWIRM-assoc_1"/>
    <property type="match status" value="1"/>
</dbReference>
<feature type="compositionally biased region" description="Low complexity" evidence="7">
    <location>
        <begin position="298"/>
        <end position="311"/>
    </location>
</feature>
<keyword evidence="5" id="KW-0804">Transcription</keyword>
<evidence type="ECO:0000259" key="8">
    <source>
        <dbReference type="PROSITE" id="PS50090"/>
    </source>
</evidence>